<dbReference type="Proteomes" id="UP000008909">
    <property type="component" value="Unassembled WGS sequence"/>
</dbReference>
<dbReference type="AlphaFoldDB" id="G7YXA8"/>
<reference evidence="1" key="1">
    <citation type="journal article" date="2011" name="Genome Biol.">
        <title>The draft genome of the carcinogenic human liver fluke Clonorchis sinensis.</title>
        <authorList>
            <person name="Wang X."/>
            <person name="Chen W."/>
            <person name="Huang Y."/>
            <person name="Sun J."/>
            <person name="Men J."/>
            <person name="Liu H."/>
            <person name="Luo F."/>
            <person name="Guo L."/>
            <person name="Lv X."/>
            <person name="Deng C."/>
            <person name="Zhou C."/>
            <person name="Fan Y."/>
            <person name="Li X."/>
            <person name="Huang L."/>
            <person name="Hu Y."/>
            <person name="Liang C."/>
            <person name="Hu X."/>
            <person name="Xu J."/>
            <person name="Yu X."/>
        </authorList>
    </citation>
    <scope>NUCLEOTIDE SEQUENCE [LARGE SCALE GENOMIC DNA]</scope>
    <source>
        <strain evidence="1">Henan</strain>
    </source>
</reference>
<dbReference type="EMBL" id="DF144871">
    <property type="protein sequence ID" value="GAA57588.1"/>
    <property type="molecule type" value="Genomic_DNA"/>
</dbReference>
<sequence length="223" mass="25343">MVTAVDTGFSSASVCRVIGSRLNTLSCLLYLRHGATTSAFYTFRRLSTFPVGFEETQLTYQELSSSQYSPRDNFSTEVRLPRQGDSFRSGHGNESAKIPYGFLDHFINMKLSDKRPLIKPTSYSSIPHRYSGFNNLYAQFTVVEKGSYFMNACVERFLKRDSEHTTHKSVENSATAHYQFYRLWGTFGSLVNADIIRKWPCFFNCAKSAGFSFRTGNWGTTLP</sequence>
<evidence type="ECO:0000313" key="2">
    <source>
        <dbReference type="Proteomes" id="UP000008909"/>
    </source>
</evidence>
<organism evidence="1 2">
    <name type="scientific">Clonorchis sinensis</name>
    <name type="common">Chinese liver fluke</name>
    <dbReference type="NCBI Taxonomy" id="79923"/>
    <lineage>
        <taxon>Eukaryota</taxon>
        <taxon>Metazoa</taxon>
        <taxon>Spiralia</taxon>
        <taxon>Lophotrochozoa</taxon>
        <taxon>Platyhelminthes</taxon>
        <taxon>Trematoda</taxon>
        <taxon>Digenea</taxon>
        <taxon>Opisthorchiida</taxon>
        <taxon>Opisthorchiata</taxon>
        <taxon>Opisthorchiidae</taxon>
        <taxon>Clonorchis</taxon>
    </lineage>
</organism>
<feature type="non-terminal residue" evidence="1">
    <location>
        <position position="223"/>
    </location>
</feature>
<accession>G7YXA8</accession>
<proteinExistence type="predicted"/>
<keyword evidence="2" id="KW-1185">Reference proteome</keyword>
<gene>
    <name evidence="1" type="ORF">CLF_112933</name>
</gene>
<evidence type="ECO:0000313" key="1">
    <source>
        <dbReference type="EMBL" id="GAA57588.1"/>
    </source>
</evidence>
<name>G7YXA8_CLOSI</name>
<reference key="2">
    <citation type="submission" date="2011-10" db="EMBL/GenBank/DDBJ databases">
        <title>The genome and transcriptome sequence of Clonorchis sinensis provide insights into the carcinogenic liver fluke.</title>
        <authorList>
            <person name="Wang X."/>
            <person name="Huang Y."/>
            <person name="Chen W."/>
            <person name="Liu H."/>
            <person name="Guo L."/>
            <person name="Chen Y."/>
            <person name="Luo F."/>
            <person name="Zhou W."/>
            <person name="Sun J."/>
            <person name="Mao Q."/>
            <person name="Liang P."/>
            <person name="Zhou C."/>
            <person name="Tian Y."/>
            <person name="Men J."/>
            <person name="Lv X."/>
            <person name="Huang L."/>
            <person name="Zhou J."/>
            <person name="Hu Y."/>
            <person name="Li R."/>
            <person name="Zhang F."/>
            <person name="Lei H."/>
            <person name="Li X."/>
            <person name="Hu X."/>
            <person name="Liang C."/>
            <person name="Xu J."/>
            <person name="Wu Z."/>
            <person name="Yu X."/>
        </authorList>
    </citation>
    <scope>NUCLEOTIDE SEQUENCE</scope>
    <source>
        <strain>Henan</strain>
    </source>
</reference>
<protein>
    <submittedName>
        <fullName evidence="1">Uncharacterized protein</fullName>
    </submittedName>
</protein>